<feature type="compositionally biased region" description="Polar residues" evidence="1">
    <location>
        <begin position="31"/>
        <end position="47"/>
    </location>
</feature>
<protein>
    <submittedName>
        <fullName evidence="2">Transposase</fullName>
    </submittedName>
</protein>
<sequence>MRYSNNSTTNFMRHLRNKHPFELQSYEEHASTASGQQGAESSATSLTSIATPAPAVCSSMPTAMSVSHTSTSSTVNAPQAASISTTAVPSTQRGATSAHAAATKQMTLEAVIERTIKYKPGSTRKKEIDACVLQLVTTDLQPLSIVDNKAFRQLMQKMDPRDQERFRNINSKDQLRLATLLDPRFKHDEFSHKTYYDEAVDKLKRMAEGISLPATQPVEEPAAGSEEAPTPAKKIQCFVVAVDAKRKEKKRSSA</sequence>
<reference evidence="2 3" key="1">
    <citation type="journal article" date="2021" name="Elife">
        <title>Chloroplast acquisition without the gene transfer in kleptoplastic sea slugs, Plakobranchus ocellatus.</title>
        <authorList>
            <person name="Maeda T."/>
            <person name="Takahashi S."/>
            <person name="Yoshida T."/>
            <person name="Shimamura S."/>
            <person name="Takaki Y."/>
            <person name="Nagai Y."/>
            <person name="Toyoda A."/>
            <person name="Suzuki Y."/>
            <person name="Arimoto A."/>
            <person name="Ishii H."/>
            <person name="Satoh N."/>
            <person name="Nishiyama T."/>
            <person name="Hasebe M."/>
            <person name="Maruyama T."/>
            <person name="Minagawa J."/>
            <person name="Obokata J."/>
            <person name="Shigenobu S."/>
        </authorList>
    </citation>
    <scope>NUCLEOTIDE SEQUENCE [LARGE SCALE GENOMIC DNA]</scope>
</reference>
<keyword evidence="3" id="KW-1185">Reference proteome</keyword>
<dbReference type="PANTHER" id="PTHR47241:SF1">
    <property type="entry name" value="BED-TYPE DOMAIN-CONTAINING PROTEIN"/>
    <property type="match status" value="1"/>
</dbReference>
<comment type="caution">
    <text evidence="2">The sequence shown here is derived from an EMBL/GenBank/DDBJ whole genome shotgun (WGS) entry which is preliminary data.</text>
</comment>
<feature type="region of interest" description="Disordered" evidence="1">
    <location>
        <begin position="28"/>
        <end position="47"/>
    </location>
</feature>
<evidence type="ECO:0000313" key="2">
    <source>
        <dbReference type="EMBL" id="GFR65312.1"/>
    </source>
</evidence>
<dbReference type="InterPro" id="IPR052865">
    <property type="entry name" value="Zinc_finger_BED"/>
</dbReference>
<proteinExistence type="predicted"/>
<dbReference type="SUPFAM" id="SSF140996">
    <property type="entry name" value="Hermes dimerisation domain"/>
    <property type="match status" value="1"/>
</dbReference>
<dbReference type="PANTHER" id="PTHR47241">
    <property type="entry name" value="FINGER PROTEIN, PUTATIVE-RELATED"/>
    <property type="match status" value="1"/>
</dbReference>
<evidence type="ECO:0000313" key="3">
    <source>
        <dbReference type="Proteomes" id="UP000762676"/>
    </source>
</evidence>
<accession>A0AAV4EWP6</accession>
<dbReference type="EMBL" id="BMAT01007489">
    <property type="protein sequence ID" value="GFR65312.1"/>
    <property type="molecule type" value="Genomic_DNA"/>
</dbReference>
<organism evidence="2 3">
    <name type="scientific">Elysia marginata</name>
    <dbReference type="NCBI Taxonomy" id="1093978"/>
    <lineage>
        <taxon>Eukaryota</taxon>
        <taxon>Metazoa</taxon>
        <taxon>Spiralia</taxon>
        <taxon>Lophotrochozoa</taxon>
        <taxon>Mollusca</taxon>
        <taxon>Gastropoda</taxon>
        <taxon>Heterobranchia</taxon>
        <taxon>Euthyneura</taxon>
        <taxon>Panpulmonata</taxon>
        <taxon>Sacoglossa</taxon>
        <taxon>Placobranchoidea</taxon>
        <taxon>Plakobranchidae</taxon>
        <taxon>Elysia</taxon>
    </lineage>
</organism>
<feature type="region of interest" description="Disordered" evidence="1">
    <location>
        <begin position="211"/>
        <end position="231"/>
    </location>
</feature>
<dbReference type="GO" id="GO:0005634">
    <property type="term" value="C:nucleus"/>
    <property type="evidence" value="ECO:0007669"/>
    <property type="project" value="TreeGrafter"/>
</dbReference>
<gene>
    <name evidence="2" type="ORF">ElyMa_003653500</name>
</gene>
<dbReference type="Proteomes" id="UP000762676">
    <property type="component" value="Unassembled WGS sequence"/>
</dbReference>
<evidence type="ECO:0000256" key="1">
    <source>
        <dbReference type="SAM" id="MobiDB-lite"/>
    </source>
</evidence>
<dbReference type="AlphaFoldDB" id="A0AAV4EWP6"/>
<name>A0AAV4EWP6_9GAST</name>